<dbReference type="PANTHER" id="PTHR10545">
    <property type="entry name" value="DIAMINE N-ACETYLTRANSFERASE"/>
    <property type="match status" value="1"/>
</dbReference>
<reference evidence="4" key="1">
    <citation type="journal article" date="2014" name="Int. J. Syst. Evol. Microbiol.">
        <title>Complete genome sequence of Corynebacterium casei LMG S-19264T (=DSM 44701T), isolated from a smear-ripened cheese.</title>
        <authorList>
            <consortium name="US DOE Joint Genome Institute (JGI-PGF)"/>
            <person name="Walter F."/>
            <person name="Albersmeier A."/>
            <person name="Kalinowski J."/>
            <person name="Ruckert C."/>
        </authorList>
    </citation>
    <scope>NUCLEOTIDE SEQUENCE</scope>
    <source>
        <strain evidence="4">CGMCC 4.7299</strain>
    </source>
</reference>
<dbReference type="GO" id="GO:0008080">
    <property type="term" value="F:N-acetyltransferase activity"/>
    <property type="evidence" value="ECO:0007669"/>
    <property type="project" value="TreeGrafter"/>
</dbReference>
<dbReference type="Gene3D" id="3.40.630.30">
    <property type="match status" value="1"/>
</dbReference>
<evidence type="ECO:0000313" key="4">
    <source>
        <dbReference type="EMBL" id="GGL15906.1"/>
    </source>
</evidence>
<evidence type="ECO:0000259" key="3">
    <source>
        <dbReference type="PROSITE" id="PS51186"/>
    </source>
</evidence>
<keyword evidence="1" id="KW-0808">Transferase</keyword>
<gene>
    <name evidence="4" type="ORF">GCM10012284_58170</name>
</gene>
<dbReference type="Proteomes" id="UP000656042">
    <property type="component" value="Unassembled WGS sequence"/>
</dbReference>
<proteinExistence type="predicted"/>
<evidence type="ECO:0000256" key="2">
    <source>
        <dbReference type="ARBA" id="ARBA00023315"/>
    </source>
</evidence>
<dbReference type="SUPFAM" id="SSF55729">
    <property type="entry name" value="Acyl-CoA N-acyltransferases (Nat)"/>
    <property type="match status" value="1"/>
</dbReference>
<dbReference type="InterPro" id="IPR016181">
    <property type="entry name" value="Acyl_CoA_acyltransferase"/>
</dbReference>
<organism evidence="4 5">
    <name type="scientific">Mangrovihabitans endophyticus</name>
    <dbReference type="NCBI Taxonomy" id="1751298"/>
    <lineage>
        <taxon>Bacteria</taxon>
        <taxon>Bacillati</taxon>
        <taxon>Actinomycetota</taxon>
        <taxon>Actinomycetes</taxon>
        <taxon>Micromonosporales</taxon>
        <taxon>Micromonosporaceae</taxon>
        <taxon>Mangrovihabitans</taxon>
    </lineage>
</organism>
<keyword evidence="2" id="KW-0012">Acyltransferase</keyword>
<dbReference type="CDD" id="cd04301">
    <property type="entry name" value="NAT_SF"/>
    <property type="match status" value="1"/>
</dbReference>
<feature type="domain" description="N-acetyltransferase" evidence="3">
    <location>
        <begin position="2"/>
        <end position="160"/>
    </location>
</feature>
<protein>
    <submittedName>
        <fullName evidence="4">N-acetyltransferase GCN5</fullName>
    </submittedName>
</protein>
<name>A0A8J3C509_9ACTN</name>
<dbReference type="EMBL" id="BMMX01000050">
    <property type="protein sequence ID" value="GGL15906.1"/>
    <property type="molecule type" value="Genomic_DNA"/>
</dbReference>
<comment type="caution">
    <text evidence="4">The sequence shown here is derived from an EMBL/GenBank/DDBJ whole genome shotgun (WGS) entry which is preliminary data.</text>
</comment>
<sequence length="161" mass="17744">MIHVRPATAADVPVIVDLLEDIERYYGNNAVLPDRASREQQAIALLFRPSPAAHVLLAVTDGHTAGLASYSLLWPAEGVTASLYLKELYIRDGYRRHGIGTRLLKHICAIAADNGYSRVEWTTDKNNPTADTFYAQLGAATNPDKTLYRVDGNTLTRLAQH</sequence>
<dbReference type="InterPro" id="IPR051016">
    <property type="entry name" value="Diverse_Substrate_AcTransf"/>
</dbReference>
<keyword evidence="5" id="KW-1185">Reference proteome</keyword>
<dbReference type="InterPro" id="IPR000182">
    <property type="entry name" value="GNAT_dom"/>
</dbReference>
<evidence type="ECO:0000313" key="5">
    <source>
        <dbReference type="Proteomes" id="UP000656042"/>
    </source>
</evidence>
<dbReference type="PANTHER" id="PTHR10545:SF29">
    <property type="entry name" value="GH14572P-RELATED"/>
    <property type="match status" value="1"/>
</dbReference>
<evidence type="ECO:0000256" key="1">
    <source>
        <dbReference type="ARBA" id="ARBA00022679"/>
    </source>
</evidence>
<dbReference type="PROSITE" id="PS51186">
    <property type="entry name" value="GNAT"/>
    <property type="match status" value="1"/>
</dbReference>
<accession>A0A8J3C509</accession>
<dbReference type="Pfam" id="PF00583">
    <property type="entry name" value="Acetyltransf_1"/>
    <property type="match status" value="1"/>
</dbReference>
<dbReference type="AlphaFoldDB" id="A0A8J3C509"/>
<reference evidence="4" key="2">
    <citation type="submission" date="2020-09" db="EMBL/GenBank/DDBJ databases">
        <authorList>
            <person name="Sun Q."/>
            <person name="Zhou Y."/>
        </authorList>
    </citation>
    <scope>NUCLEOTIDE SEQUENCE</scope>
    <source>
        <strain evidence="4">CGMCC 4.7299</strain>
    </source>
</reference>